<dbReference type="GO" id="GO:0016020">
    <property type="term" value="C:membrane"/>
    <property type="evidence" value="ECO:0007669"/>
    <property type="project" value="UniProtKB-SubCell"/>
</dbReference>
<evidence type="ECO:0000256" key="6">
    <source>
        <dbReference type="SAM" id="Phobius"/>
    </source>
</evidence>
<evidence type="ECO:0000313" key="7">
    <source>
        <dbReference type="EMBL" id="KXG76025.1"/>
    </source>
</evidence>
<keyword evidence="4 6" id="KW-1133">Transmembrane helix</keyword>
<gene>
    <name evidence="7" type="primary">xcpT_3</name>
    <name evidence="7" type="ORF">AN618_16970</name>
</gene>
<evidence type="ECO:0000256" key="3">
    <source>
        <dbReference type="ARBA" id="ARBA00022692"/>
    </source>
</evidence>
<feature type="transmembrane region" description="Helical" evidence="6">
    <location>
        <begin position="21"/>
        <end position="40"/>
    </location>
</feature>
<dbReference type="InterPro" id="IPR045584">
    <property type="entry name" value="Pilin-like"/>
</dbReference>
<evidence type="ECO:0000256" key="5">
    <source>
        <dbReference type="ARBA" id="ARBA00023136"/>
    </source>
</evidence>
<proteinExistence type="predicted"/>
<evidence type="ECO:0000313" key="8">
    <source>
        <dbReference type="Proteomes" id="UP000070427"/>
    </source>
</evidence>
<dbReference type="SUPFAM" id="SSF54523">
    <property type="entry name" value="Pili subunits"/>
    <property type="match status" value="1"/>
</dbReference>
<keyword evidence="8" id="KW-1185">Reference proteome</keyword>
<dbReference type="InterPro" id="IPR000983">
    <property type="entry name" value="Bac_GSPG_pilin"/>
</dbReference>
<evidence type="ECO:0000256" key="1">
    <source>
        <dbReference type="ARBA" id="ARBA00004167"/>
    </source>
</evidence>
<dbReference type="PANTHER" id="PTHR30093">
    <property type="entry name" value="GENERAL SECRETION PATHWAY PROTEIN G"/>
    <property type="match status" value="1"/>
</dbReference>
<dbReference type="NCBIfam" id="TIGR02532">
    <property type="entry name" value="IV_pilin_GFxxxE"/>
    <property type="match status" value="1"/>
</dbReference>
<keyword evidence="5 6" id="KW-0472">Membrane</keyword>
<evidence type="ECO:0000256" key="4">
    <source>
        <dbReference type="ARBA" id="ARBA00022989"/>
    </source>
</evidence>
<protein>
    <submittedName>
        <fullName evidence="7">Type II secretion system protein G</fullName>
    </submittedName>
</protein>
<dbReference type="InParanoid" id="A0A140L650"/>
<dbReference type="Pfam" id="PF22434">
    <property type="entry name" value="PilW_C"/>
    <property type="match status" value="1"/>
</dbReference>
<sequence length="194" mass="21503">MVRFALSNLRYNQRGFTLVELLVVIAIIGILAAIILPNAFKAVEKAKISQVVADVRAIKAAGYAYYADTGDWPKAGQDFYDPGFGDEYGFLYFMKSDGSSGWNGPYLEKPPGTTPWGGYYRYWKSRITGTVYDAAGNPIAVKDTKCAVVTIGGFPDQGIRDIVDQRIRENIGYSYVGEENGTYYISVIIWMEGL</sequence>
<dbReference type="PROSITE" id="PS00409">
    <property type="entry name" value="PROKAR_NTER_METHYL"/>
    <property type="match status" value="1"/>
</dbReference>
<dbReference type="PRINTS" id="PR00813">
    <property type="entry name" value="BCTERIALGSPG"/>
</dbReference>
<keyword evidence="3 6" id="KW-0812">Transmembrane</keyword>
<dbReference type="Pfam" id="PF07963">
    <property type="entry name" value="N_methyl"/>
    <property type="match status" value="1"/>
</dbReference>
<accession>A0A140L650</accession>
<organism evidence="7 8">
    <name type="scientific">Fervidicola ferrireducens</name>
    <dbReference type="NCBI Taxonomy" id="520764"/>
    <lineage>
        <taxon>Bacteria</taxon>
        <taxon>Bacillati</taxon>
        <taxon>Bacillota</taxon>
        <taxon>Clostridia</taxon>
        <taxon>Thermosediminibacterales</taxon>
        <taxon>Thermosediminibacteraceae</taxon>
        <taxon>Fervidicola</taxon>
    </lineage>
</organism>
<dbReference type="GO" id="GO:0015627">
    <property type="term" value="C:type II protein secretion system complex"/>
    <property type="evidence" value="ECO:0007669"/>
    <property type="project" value="InterPro"/>
</dbReference>
<evidence type="ECO:0000256" key="2">
    <source>
        <dbReference type="ARBA" id="ARBA00022481"/>
    </source>
</evidence>
<dbReference type="AlphaFoldDB" id="A0A140L650"/>
<dbReference type="GO" id="GO:0015628">
    <property type="term" value="P:protein secretion by the type II secretion system"/>
    <property type="evidence" value="ECO:0007669"/>
    <property type="project" value="InterPro"/>
</dbReference>
<dbReference type="STRING" id="520764.AN618_16970"/>
<reference evidence="7 8" key="1">
    <citation type="submission" date="2015-12" db="EMBL/GenBank/DDBJ databases">
        <title>Draft genome sequnece of Fervidicola ferrireducens strain Y170.</title>
        <authorList>
            <person name="Patel B.K."/>
        </authorList>
    </citation>
    <scope>NUCLEOTIDE SEQUENCE [LARGE SCALE GENOMIC DNA]</scope>
    <source>
        <strain evidence="7 8">Y170</strain>
    </source>
</reference>
<dbReference type="InterPro" id="IPR012902">
    <property type="entry name" value="N_methyl_site"/>
</dbReference>
<dbReference type="Proteomes" id="UP000070427">
    <property type="component" value="Unassembled WGS sequence"/>
</dbReference>
<dbReference type="PANTHER" id="PTHR30093:SF44">
    <property type="entry name" value="TYPE II SECRETION SYSTEM CORE PROTEIN G"/>
    <property type="match status" value="1"/>
</dbReference>
<name>A0A140L650_9FIRM</name>
<comment type="subcellular location">
    <subcellularLocation>
        <location evidence="1">Membrane</location>
        <topology evidence="1">Single-pass membrane protein</topology>
    </subcellularLocation>
</comment>
<keyword evidence="2" id="KW-0488">Methylation</keyword>
<dbReference type="Gene3D" id="3.30.700.10">
    <property type="entry name" value="Glycoprotein, Type 4 Pilin"/>
    <property type="match status" value="1"/>
</dbReference>
<comment type="caution">
    <text evidence="7">The sequence shown here is derived from an EMBL/GenBank/DDBJ whole genome shotgun (WGS) entry which is preliminary data.</text>
</comment>
<dbReference type="EMBL" id="LOED01000022">
    <property type="protein sequence ID" value="KXG76025.1"/>
    <property type="molecule type" value="Genomic_DNA"/>
</dbReference>